<name>A0A8H7TEE0_9HELO</name>
<dbReference type="Proteomes" id="UP000664132">
    <property type="component" value="Unassembled WGS sequence"/>
</dbReference>
<evidence type="ECO:0000313" key="3">
    <source>
        <dbReference type="Proteomes" id="UP000664132"/>
    </source>
</evidence>
<reference evidence="2" key="1">
    <citation type="submission" date="2021-02" db="EMBL/GenBank/DDBJ databases">
        <title>Genome sequence Cadophora malorum strain M34.</title>
        <authorList>
            <person name="Stefanovic E."/>
            <person name="Vu D."/>
            <person name="Scully C."/>
            <person name="Dijksterhuis J."/>
            <person name="Roader J."/>
            <person name="Houbraken J."/>
        </authorList>
    </citation>
    <scope>NUCLEOTIDE SEQUENCE</scope>
    <source>
        <strain evidence="2">M34</strain>
    </source>
</reference>
<feature type="region of interest" description="Disordered" evidence="1">
    <location>
        <begin position="49"/>
        <end position="114"/>
    </location>
</feature>
<evidence type="ECO:0000313" key="2">
    <source>
        <dbReference type="EMBL" id="KAG4417605.1"/>
    </source>
</evidence>
<evidence type="ECO:0000256" key="1">
    <source>
        <dbReference type="SAM" id="MobiDB-lite"/>
    </source>
</evidence>
<gene>
    <name evidence="2" type="ORF">IFR04_009250</name>
</gene>
<organism evidence="2 3">
    <name type="scientific">Cadophora malorum</name>
    <dbReference type="NCBI Taxonomy" id="108018"/>
    <lineage>
        <taxon>Eukaryota</taxon>
        <taxon>Fungi</taxon>
        <taxon>Dikarya</taxon>
        <taxon>Ascomycota</taxon>
        <taxon>Pezizomycotina</taxon>
        <taxon>Leotiomycetes</taxon>
        <taxon>Helotiales</taxon>
        <taxon>Ploettnerulaceae</taxon>
        <taxon>Cadophora</taxon>
    </lineage>
</organism>
<dbReference type="EMBL" id="JAFJYH010000150">
    <property type="protein sequence ID" value="KAG4417605.1"/>
    <property type="molecule type" value="Genomic_DNA"/>
</dbReference>
<protein>
    <submittedName>
        <fullName evidence="2">Uncharacterized protein</fullName>
    </submittedName>
</protein>
<proteinExistence type="predicted"/>
<dbReference type="OrthoDB" id="3363286at2759"/>
<feature type="region of interest" description="Disordered" evidence="1">
    <location>
        <begin position="232"/>
        <end position="272"/>
    </location>
</feature>
<keyword evidence="3" id="KW-1185">Reference proteome</keyword>
<feature type="compositionally biased region" description="Low complexity" evidence="1">
    <location>
        <begin position="80"/>
        <end position="91"/>
    </location>
</feature>
<dbReference type="AlphaFoldDB" id="A0A8H7TEE0"/>
<comment type="caution">
    <text evidence="2">The sequence shown here is derived from an EMBL/GenBank/DDBJ whole genome shotgun (WGS) entry which is preliminary data.</text>
</comment>
<sequence>MNRCTNSPGSSTAKLLATVNRTHTTRAPCSSELRRTQWKLFRACQSRNLSSTRGETSRTRPLKVNDGADSESATGLVDLSGNAASARNGASVLETSEVDIDPRSNPKDSASVTAIDLPEEKSRPAFIRRPLPLSPLMDPSFLEARGRHHAPKGRPRKNLTPFQQQLAKNPYALALASPVRRCAISGTKLPSFFLQGFRVMSDPTTGEPWYVPADLANKHLPAKKRDALDEVEEVQESEELNGSESNMGKGHLAGSKGLESGMEVDEKPRPSKMGYQAYTLNSKFLLSGMVDTTSGSKRTNKGKAGQTKFIPGGWRSVRSAMQTYGKASWRPDMDDFVTMLMGRRISEALLYLAKQKRGYIVGCKDWEDALKKPQVAAFLWTGSASGDILTGPPEFATLDVGSQDFGDVGPQLAKKKGKVPIYNLAALLGKENMDELRKSVPNSVFEKEVLVLKHKNATIELESRLWKLQGYMAEYHDDQVAPAGSSPKGTQADEIADLSKDLPLVGFHRTSS</sequence>
<feature type="compositionally biased region" description="Acidic residues" evidence="1">
    <location>
        <begin position="232"/>
        <end position="241"/>
    </location>
</feature>
<accession>A0A8H7TEE0</accession>